<dbReference type="GO" id="GO:0005886">
    <property type="term" value="C:plasma membrane"/>
    <property type="evidence" value="ECO:0007669"/>
    <property type="project" value="TreeGrafter"/>
</dbReference>
<feature type="transmembrane region" description="Helical" evidence="7">
    <location>
        <begin position="154"/>
        <end position="178"/>
    </location>
</feature>
<sequence>MMIVVECMANGALDTFLRKHEGQFTVIQLIGMLCGIASGMKYLTEMGYIHKSLAAHTILVNSNLVCKVSGFRPSREDKIEAVYTTLGGKSAVLWTAPEAIQYHRFSSASDVWSFGIAMWEVMSYGERPYWDMSNQDPYLSVGAVALAPSEQNPVIVIVVVSVAAFIMLLSMGVGLMIWRSSLTYQQHSHRQNRPEEHHPSMARAQLPKQQRNGI</sequence>
<evidence type="ECO:0000313" key="9">
    <source>
        <dbReference type="EMBL" id="RXM91258.1"/>
    </source>
</evidence>
<dbReference type="SUPFAM" id="SSF56112">
    <property type="entry name" value="Protein kinase-like (PK-like)"/>
    <property type="match status" value="1"/>
</dbReference>
<evidence type="ECO:0000256" key="7">
    <source>
        <dbReference type="SAM" id="Phobius"/>
    </source>
</evidence>
<evidence type="ECO:0000256" key="2">
    <source>
        <dbReference type="ARBA" id="ARBA00022741"/>
    </source>
</evidence>
<name>A0A444USX2_ACIRT</name>
<evidence type="ECO:0000256" key="4">
    <source>
        <dbReference type="ARBA" id="ARBA00023136"/>
    </source>
</evidence>
<evidence type="ECO:0000256" key="6">
    <source>
        <dbReference type="SAM" id="MobiDB-lite"/>
    </source>
</evidence>
<keyword evidence="5 9" id="KW-0675">Receptor</keyword>
<feature type="domain" description="Protein kinase" evidence="8">
    <location>
        <begin position="1"/>
        <end position="214"/>
    </location>
</feature>
<protein>
    <submittedName>
        <fullName evidence="9">Ephrin type-A receptor 7</fullName>
    </submittedName>
</protein>
<evidence type="ECO:0000256" key="3">
    <source>
        <dbReference type="ARBA" id="ARBA00022840"/>
    </source>
</evidence>
<keyword evidence="3" id="KW-0067">ATP-binding</keyword>
<dbReference type="AlphaFoldDB" id="A0A444USX2"/>
<dbReference type="EMBL" id="SCEB01009509">
    <property type="protein sequence ID" value="RXM91258.1"/>
    <property type="molecule type" value="Genomic_DNA"/>
</dbReference>
<dbReference type="GO" id="GO:0007411">
    <property type="term" value="P:axon guidance"/>
    <property type="evidence" value="ECO:0007669"/>
    <property type="project" value="TreeGrafter"/>
</dbReference>
<dbReference type="GO" id="GO:0005524">
    <property type="term" value="F:ATP binding"/>
    <property type="evidence" value="ECO:0007669"/>
    <property type="project" value="UniProtKB-KW"/>
</dbReference>
<dbReference type="InterPro" id="IPR050449">
    <property type="entry name" value="Ephrin_rcpt_TKs"/>
</dbReference>
<dbReference type="Proteomes" id="UP000289886">
    <property type="component" value="Unassembled WGS sequence"/>
</dbReference>
<accession>A0A444USX2</accession>
<dbReference type="InterPro" id="IPR020635">
    <property type="entry name" value="Tyr_kinase_cat_dom"/>
</dbReference>
<feature type="region of interest" description="Disordered" evidence="6">
    <location>
        <begin position="188"/>
        <end position="214"/>
    </location>
</feature>
<dbReference type="InterPro" id="IPR001245">
    <property type="entry name" value="Ser-Thr/Tyr_kinase_cat_dom"/>
</dbReference>
<reference evidence="9 10" key="1">
    <citation type="submission" date="2019-01" db="EMBL/GenBank/DDBJ databases">
        <title>Draft Genome and Complete Hox-Cluster Characterization of the Sterlet Sturgeon (Acipenser ruthenus).</title>
        <authorList>
            <person name="Wei Q."/>
        </authorList>
    </citation>
    <scope>NUCLEOTIDE SEQUENCE [LARGE SCALE GENOMIC DNA]</scope>
    <source>
        <strain evidence="9">WHYD16114868_AA</strain>
        <tissue evidence="9">Blood</tissue>
    </source>
</reference>
<dbReference type="SMART" id="SM00219">
    <property type="entry name" value="TyrKc"/>
    <property type="match status" value="1"/>
</dbReference>
<proteinExistence type="predicted"/>
<dbReference type="Pfam" id="PF07714">
    <property type="entry name" value="PK_Tyr_Ser-Thr"/>
    <property type="match status" value="1"/>
</dbReference>
<dbReference type="PANTHER" id="PTHR46877:SF16">
    <property type="entry name" value="EPHRIN TYPE-A RECEPTOR 10"/>
    <property type="match status" value="1"/>
</dbReference>
<dbReference type="InterPro" id="IPR000719">
    <property type="entry name" value="Prot_kinase_dom"/>
</dbReference>
<dbReference type="GO" id="GO:0030425">
    <property type="term" value="C:dendrite"/>
    <property type="evidence" value="ECO:0007669"/>
    <property type="project" value="TreeGrafter"/>
</dbReference>
<evidence type="ECO:0000256" key="1">
    <source>
        <dbReference type="ARBA" id="ARBA00004167"/>
    </source>
</evidence>
<evidence type="ECO:0000256" key="5">
    <source>
        <dbReference type="ARBA" id="ARBA00023170"/>
    </source>
</evidence>
<dbReference type="InterPro" id="IPR011009">
    <property type="entry name" value="Kinase-like_dom_sf"/>
</dbReference>
<organism evidence="9 10">
    <name type="scientific">Acipenser ruthenus</name>
    <name type="common">Sterlet sturgeon</name>
    <dbReference type="NCBI Taxonomy" id="7906"/>
    <lineage>
        <taxon>Eukaryota</taxon>
        <taxon>Metazoa</taxon>
        <taxon>Chordata</taxon>
        <taxon>Craniata</taxon>
        <taxon>Vertebrata</taxon>
        <taxon>Euteleostomi</taxon>
        <taxon>Actinopterygii</taxon>
        <taxon>Chondrostei</taxon>
        <taxon>Acipenseriformes</taxon>
        <taxon>Acipenseridae</taxon>
        <taxon>Acipenser</taxon>
    </lineage>
</organism>
<comment type="caution">
    <text evidence="9">The sequence shown here is derived from an EMBL/GenBank/DDBJ whole genome shotgun (WGS) entry which is preliminary data.</text>
</comment>
<comment type="subcellular location">
    <subcellularLocation>
        <location evidence="1">Membrane</location>
        <topology evidence="1">Single-pass membrane protein</topology>
    </subcellularLocation>
</comment>
<evidence type="ECO:0000313" key="10">
    <source>
        <dbReference type="Proteomes" id="UP000289886"/>
    </source>
</evidence>
<keyword evidence="2" id="KW-0547">Nucleotide-binding</keyword>
<dbReference type="PROSITE" id="PS50011">
    <property type="entry name" value="PROTEIN_KINASE_DOM"/>
    <property type="match status" value="1"/>
</dbReference>
<dbReference type="PRINTS" id="PR00109">
    <property type="entry name" value="TYRKINASE"/>
</dbReference>
<keyword evidence="7" id="KW-0812">Transmembrane</keyword>
<dbReference type="PANTHER" id="PTHR46877">
    <property type="entry name" value="EPH RECEPTOR A5"/>
    <property type="match status" value="1"/>
</dbReference>
<keyword evidence="4 7" id="KW-0472">Membrane</keyword>
<evidence type="ECO:0000259" key="8">
    <source>
        <dbReference type="PROSITE" id="PS50011"/>
    </source>
</evidence>
<dbReference type="GO" id="GO:0005005">
    <property type="term" value="F:transmembrane-ephrin receptor activity"/>
    <property type="evidence" value="ECO:0007669"/>
    <property type="project" value="TreeGrafter"/>
</dbReference>
<dbReference type="Gene3D" id="1.10.510.10">
    <property type="entry name" value="Transferase(Phosphotransferase) domain 1"/>
    <property type="match status" value="1"/>
</dbReference>
<gene>
    <name evidence="9" type="ORF">EOD39_21362</name>
</gene>
<keyword evidence="7" id="KW-1133">Transmembrane helix</keyword>
<keyword evidence="10" id="KW-1185">Reference proteome</keyword>